<geneLocation type="plastid" evidence="1"/>
<name>A0A4D6WZ56_9FLOR</name>
<proteinExistence type="predicted"/>
<evidence type="ECO:0000313" key="1">
    <source>
        <dbReference type="EMBL" id="QCI08726.1"/>
    </source>
</evidence>
<reference evidence="1" key="2">
    <citation type="submission" date="2019-04" db="EMBL/GenBank/DDBJ databases">
        <authorList>
            <person name="Pasella M."/>
        </authorList>
    </citation>
    <scope>NUCLEOTIDE SEQUENCE</scope>
    <source>
        <strain evidence="1">PD2995</strain>
    </source>
</reference>
<accession>A0A4D6WZ56</accession>
<sequence length="189" mass="22159">MQLNIYLISHPIIKLLSENINNNELHEIIRINNSKKIGLLLVYETMRKIINIHNMYIKTLSITKNISIIDTTEKFYLITNLSKTYNMITEIQLMLPNLQIINTESKSLDKLYKIVNYSKDIEEKKIKIIIMENILSESWLIKIIEYISKNTAIPMNNVNIACITCHNYILNNIGNQYPKLNIYTTKIIQ</sequence>
<dbReference type="InterPro" id="IPR029057">
    <property type="entry name" value="PRTase-like"/>
</dbReference>
<organism evidence="1">
    <name type="scientific">Sphondylothamnion multifidum</name>
    <dbReference type="NCBI Taxonomy" id="193186"/>
    <lineage>
        <taxon>Eukaryota</taxon>
        <taxon>Rhodophyta</taxon>
        <taxon>Florideophyceae</taxon>
        <taxon>Rhodymeniophycidae</taxon>
        <taxon>Ceramiales</taxon>
        <taxon>Ceramiaceae</taxon>
        <taxon>Sphondylothamnion</taxon>
    </lineage>
</organism>
<dbReference type="Gene3D" id="3.40.50.2020">
    <property type="match status" value="1"/>
</dbReference>
<keyword evidence="1" id="KW-0934">Plastid</keyword>
<evidence type="ECO:0008006" key="2">
    <source>
        <dbReference type="Google" id="ProtNLM"/>
    </source>
</evidence>
<dbReference type="EMBL" id="MK814736">
    <property type="protein sequence ID" value="QCI08726.1"/>
    <property type="molecule type" value="Genomic_DNA"/>
</dbReference>
<dbReference type="AlphaFoldDB" id="A0A4D6WZ56"/>
<protein>
    <recommendedName>
        <fullName evidence="2">Uracil phosphoribosyltransferase</fullName>
    </recommendedName>
</protein>
<dbReference type="SUPFAM" id="SSF53271">
    <property type="entry name" value="PRTase-like"/>
    <property type="match status" value="1"/>
</dbReference>
<reference evidence="1" key="1">
    <citation type="journal article" date="2019" name="Mol. Phylogenet. Evol.">
        <title>Morphological evolution and classification of the red algal order Ceramiales inferred using plastid phylogenomics.</title>
        <authorList>
            <person name="Diaz-Tapia P."/>
            <person name="Pasella M.M."/>
            <person name="Verbruggen H."/>
            <person name="Maggs C.A."/>
        </authorList>
    </citation>
    <scope>NUCLEOTIDE SEQUENCE</scope>
    <source>
        <strain evidence="1">PD2995</strain>
    </source>
</reference>
<gene>
    <name evidence="1" type="primary">orf189</name>
</gene>